<protein>
    <recommendedName>
        <fullName evidence="1">CAAX prenyl protease 2/Lysostaphin resistance protein A-like domain-containing protein</fullName>
    </recommendedName>
</protein>
<evidence type="ECO:0000313" key="2">
    <source>
        <dbReference type="EMBL" id="TYS73224.1"/>
    </source>
</evidence>
<dbReference type="AlphaFoldDB" id="A0A5D4TGH5"/>
<accession>A0A5D4TGH5</accession>
<dbReference type="Pfam" id="PF02517">
    <property type="entry name" value="Rce1-like"/>
    <property type="match status" value="1"/>
</dbReference>
<sequence>MILFFMLTVVIFEELLFRGIIQNAFFLIFKNE</sequence>
<dbReference type="EMBL" id="VTEW01000023">
    <property type="protein sequence ID" value="TYS73224.1"/>
    <property type="molecule type" value="Genomic_DNA"/>
</dbReference>
<reference evidence="2 3" key="1">
    <citation type="submission" date="2019-08" db="EMBL/GenBank/DDBJ databases">
        <title>Bacillus genomes from the desert of Cuatro Cienegas, Coahuila.</title>
        <authorList>
            <person name="Olmedo-Alvarez G."/>
        </authorList>
    </citation>
    <scope>NUCLEOTIDE SEQUENCE [LARGE SCALE GENOMIC DNA]</scope>
    <source>
        <strain evidence="2 3">CH451a_14T</strain>
    </source>
</reference>
<evidence type="ECO:0000259" key="1">
    <source>
        <dbReference type="Pfam" id="PF02517"/>
    </source>
</evidence>
<proteinExistence type="predicted"/>
<evidence type="ECO:0000313" key="3">
    <source>
        <dbReference type="Proteomes" id="UP000325054"/>
    </source>
</evidence>
<dbReference type="RefSeq" id="WP_148992928.1">
    <property type="nucleotide sequence ID" value="NZ_VTEW01000023.1"/>
</dbReference>
<name>A0A5D4TGH5_9BACI</name>
<dbReference type="Proteomes" id="UP000325054">
    <property type="component" value="Unassembled WGS sequence"/>
</dbReference>
<dbReference type="GO" id="GO:0004175">
    <property type="term" value="F:endopeptidase activity"/>
    <property type="evidence" value="ECO:0007669"/>
    <property type="project" value="UniProtKB-ARBA"/>
</dbReference>
<dbReference type="OrthoDB" id="1523022at2"/>
<gene>
    <name evidence="2" type="ORF">FZC80_19755</name>
</gene>
<dbReference type="GO" id="GO:0080120">
    <property type="term" value="P:CAAX-box protein maturation"/>
    <property type="evidence" value="ECO:0007669"/>
    <property type="project" value="UniProtKB-ARBA"/>
</dbReference>
<comment type="caution">
    <text evidence="2">The sequence shown here is derived from an EMBL/GenBank/DDBJ whole genome shotgun (WGS) entry which is preliminary data.</text>
</comment>
<feature type="domain" description="CAAX prenyl protease 2/Lysostaphin resistance protein A-like" evidence="1">
    <location>
        <begin position="1"/>
        <end position="26"/>
    </location>
</feature>
<organism evidence="2 3">
    <name type="scientific">Rossellomorea aquimaris</name>
    <dbReference type="NCBI Taxonomy" id="189382"/>
    <lineage>
        <taxon>Bacteria</taxon>
        <taxon>Bacillati</taxon>
        <taxon>Bacillota</taxon>
        <taxon>Bacilli</taxon>
        <taxon>Bacillales</taxon>
        <taxon>Bacillaceae</taxon>
        <taxon>Rossellomorea</taxon>
    </lineage>
</organism>
<dbReference type="InterPro" id="IPR003675">
    <property type="entry name" value="Rce1/LyrA-like_dom"/>
</dbReference>